<proteinExistence type="predicted"/>
<keyword evidence="2" id="KW-1185">Reference proteome</keyword>
<gene>
    <name evidence="1" type="ORF">KLLA0_F02145g</name>
</gene>
<dbReference type="InParanoid" id="Q6CLL2"/>
<dbReference type="eggNOG" id="KOG2166">
    <property type="taxonomic scope" value="Eukaryota"/>
</dbReference>
<name>Q6CLL2_KLULA</name>
<accession>Q6CLL2</accession>
<reference evidence="1 2" key="1">
    <citation type="journal article" date="2004" name="Nature">
        <title>Genome evolution in yeasts.</title>
        <authorList>
            <consortium name="Genolevures"/>
            <person name="Dujon B."/>
            <person name="Sherman D."/>
            <person name="Fischer G."/>
            <person name="Durrens P."/>
            <person name="Casaregola S."/>
            <person name="Lafontaine I."/>
            <person name="de Montigny J."/>
            <person name="Marck C."/>
            <person name="Neuveglise C."/>
            <person name="Talla E."/>
            <person name="Goffard N."/>
            <person name="Frangeul L."/>
            <person name="Aigle M."/>
            <person name="Anthouard V."/>
            <person name="Babour A."/>
            <person name="Barbe V."/>
            <person name="Barnay S."/>
            <person name="Blanchin S."/>
            <person name="Beckerich J.M."/>
            <person name="Beyne E."/>
            <person name="Bleykasten C."/>
            <person name="Boisrame A."/>
            <person name="Boyer J."/>
            <person name="Cattolico L."/>
            <person name="Confanioleri F."/>
            <person name="de Daruvar A."/>
            <person name="Despons L."/>
            <person name="Fabre E."/>
            <person name="Fairhead C."/>
            <person name="Ferry-Dumazet H."/>
            <person name="Groppi A."/>
            <person name="Hantraye F."/>
            <person name="Hennequin C."/>
            <person name="Jauniaux N."/>
            <person name="Joyet P."/>
            <person name="Kachouri R."/>
            <person name="Kerrest A."/>
            <person name="Koszul R."/>
            <person name="Lemaire M."/>
            <person name="Lesur I."/>
            <person name="Ma L."/>
            <person name="Muller H."/>
            <person name="Nicaud J.M."/>
            <person name="Nikolski M."/>
            <person name="Oztas S."/>
            <person name="Ozier-Kalogeropoulos O."/>
            <person name="Pellenz S."/>
            <person name="Potier S."/>
            <person name="Richard G.F."/>
            <person name="Straub M.L."/>
            <person name="Suleau A."/>
            <person name="Swennene D."/>
            <person name="Tekaia F."/>
            <person name="Wesolowski-Louvel M."/>
            <person name="Westhof E."/>
            <person name="Wirth B."/>
            <person name="Zeniou-Meyer M."/>
            <person name="Zivanovic I."/>
            <person name="Bolotin-Fukuhara M."/>
            <person name="Thierry A."/>
            <person name="Bouchier C."/>
            <person name="Caudron B."/>
            <person name="Scarpelli C."/>
            <person name="Gaillardin C."/>
            <person name="Weissenbach J."/>
            <person name="Wincker P."/>
            <person name="Souciet J.L."/>
        </authorList>
    </citation>
    <scope>NUCLEOTIDE SEQUENCE [LARGE SCALE GENOMIC DNA]</scope>
    <source>
        <strain evidence="2">ATCC 8585 / CBS 2359 / DSM 70799 / NBRC 1267 / NRRL Y-1140 / WM37</strain>
    </source>
</reference>
<organism evidence="1 2">
    <name type="scientific">Kluyveromyces lactis (strain ATCC 8585 / CBS 2359 / DSM 70799 / NBRC 1267 / NRRL Y-1140 / WM37)</name>
    <name type="common">Yeast</name>
    <name type="synonym">Candida sphaerica</name>
    <dbReference type="NCBI Taxonomy" id="284590"/>
    <lineage>
        <taxon>Eukaryota</taxon>
        <taxon>Fungi</taxon>
        <taxon>Dikarya</taxon>
        <taxon>Ascomycota</taxon>
        <taxon>Saccharomycotina</taxon>
        <taxon>Saccharomycetes</taxon>
        <taxon>Saccharomycetales</taxon>
        <taxon>Saccharomycetaceae</taxon>
        <taxon>Kluyveromyces</taxon>
    </lineage>
</organism>
<dbReference type="InterPro" id="IPR036317">
    <property type="entry name" value="Cullin_homology_sf"/>
</dbReference>
<evidence type="ECO:0000313" key="1">
    <source>
        <dbReference type="EMBL" id="CAG97884.1"/>
    </source>
</evidence>
<dbReference type="Gene3D" id="3.30.230.130">
    <property type="entry name" value="Cullin, Chain C, Domain 2"/>
    <property type="match status" value="1"/>
</dbReference>
<evidence type="ECO:0000313" key="2">
    <source>
        <dbReference type="Proteomes" id="UP000000598"/>
    </source>
</evidence>
<dbReference type="SUPFAM" id="SSF75632">
    <property type="entry name" value="Cullin homology domain"/>
    <property type="match status" value="1"/>
</dbReference>
<dbReference type="PaxDb" id="284590-Q6CLL2"/>
<sequence>MYRIKVPPSTYSQCDMPLLVPERIKSSKVLYDSLLSELELLLRQYQIPGDDLKHDEKIYFTLQKLIRCKVPRLAKASSNSSQYAAVFKDTFVEDLWSLLSKLINEQVDEEDFTNIEWLTNLCELEDAYKKIQGKVNSLQYYTKAFLRNLPNSLENISCRSLEGYATLVFFSRIANRLHSQLRQTIESFIVEALESRTTSQFSLVKNIIRYDIPIDKSSVLGLFEETTNRIINSFTYSSDHFKRVDSLQKQIIYYCSEYQILCQNLSINTVDILLLKFKYFEDFFDRCMDDQMTIITIIEELGDMIYAYYPWRGEEYDNFVVRVICKMLDEDYLSSFISTYSMSSESFDSNRKAIMKNMITLTFNADIKNIEKVDRWLCKVSEEGQFSGIKDLVRSCCIFMNDIFPPDSKQDELLWNIYKRKYFLRSVLKSLGGSEQLIKTNERFDQQLLCCGLLKSVHILELQQLNDELIESLRMKRAPKITPVILKQSNISDSLDSSEISGLILPEPLNGMVNKQWEYYKVLDRNDHKTMSLQCQLNLLELKSPFRHGISSEIVILHVNLLQASIFHLFNNSARLSLEQIKNTLTETKHNIPQIDSNMEMFLQMNMFKKDSEDCFYLNTKYKPKKEALNDGKLTLYHLPKISPKIMENDKADNRWFTEIVCACIIRTLKQRRKCTKTKLFEYVASAFPGISRGEFKDALGRCGEYYTSENGNVQYLL</sequence>
<dbReference type="AlphaFoldDB" id="Q6CLL2"/>
<dbReference type="HOGENOM" id="CLU_384974_0_0_1"/>
<dbReference type="STRING" id="284590.Q6CLL2"/>
<dbReference type="Proteomes" id="UP000000598">
    <property type="component" value="Chromosome F"/>
</dbReference>
<protein>
    <submittedName>
        <fullName evidence="1">KLLA0F02145p</fullName>
    </submittedName>
</protein>
<dbReference type="EMBL" id="CR382126">
    <property type="protein sequence ID" value="CAG97884.1"/>
    <property type="molecule type" value="Genomic_DNA"/>
</dbReference>
<dbReference type="KEGG" id="kla:KLLA0_F02145g"/>